<gene>
    <name evidence="1" type="ORF">Tci_691572</name>
</gene>
<protein>
    <submittedName>
        <fullName evidence="1">Bromodomain-containing protein</fullName>
    </submittedName>
</protein>
<name>A0A699KZY1_TANCI</name>
<evidence type="ECO:0000313" key="1">
    <source>
        <dbReference type="EMBL" id="GFB19601.1"/>
    </source>
</evidence>
<reference evidence="1" key="1">
    <citation type="journal article" date="2019" name="Sci. Rep.">
        <title>Draft genome of Tanacetum cinerariifolium, the natural source of mosquito coil.</title>
        <authorList>
            <person name="Yamashiro T."/>
            <person name="Shiraishi A."/>
            <person name="Satake H."/>
            <person name="Nakayama K."/>
        </authorList>
    </citation>
    <scope>NUCLEOTIDE SEQUENCE</scope>
</reference>
<organism evidence="1">
    <name type="scientific">Tanacetum cinerariifolium</name>
    <name type="common">Dalmatian daisy</name>
    <name type="synonym">Chrysanthemum cinerariifolium</name>
    <dbReference type="NCBI Taxonomy" id="118510"/>
    <lineage>
        <taxon>Eukaryota</taxon>
        <taxon>Viridiplantae</taxon>
        <taxon>Streptophyta</taxon>
        <taxon>Embryophyta</taxon>
        <taxon>Tracheophyta</taxon>
        <taxon>Spermatophyta</taxon>
        <taxon>Magnoliopsida</taxon>
        <taxon>eudicotyledons</taxon>
        <taxon>Gunneridae</taxon>
        <taxon>Pentapetalae</taxon>
        <taxon>asterids</taxon>
        <taxon>campanulids</taxon>
        <taxon>Asterales</taxon>
        <taxon>Asteraceae</taxon>
        <taxon>Asteroideae</taxon>
        <taxon>Anthemideae</taxon>
        <taxon>Anthemidinae</taxon>
        <taxon>Tanacetum</taxon>
    </lineage>
</organism>
<dbReference type="AlphaFoldDB" id="A0A699KZY1"/>
<sequence length="148" mass="17064">AGDVDIKHVNDKKSQWLRSEKGVGFIPKAKVRVLHTAQLDVTVWHNLRITYRDSPDYIELIDELTENFEELYKEEVNTLQATLHQRERNSVATAEQTQLTKELHSSCDSIEWQLETIRYTESIKQSLKDGPNGKKYTYPSNTTASCIP</sequence>
<dbReference type="EMBL" id="BKCJ010572967">
    <property type="protein sequence ID" value="GFB19601.1"/>
    <property type="molecule type" value="Genomic_DNA"/>
</dbReference>
<comment type="caution">
    <text evidence="1">The sequence shown here is derived from an EMBL/GenBank/DDBJ whole genome shotgun (WGS) entry which is preliminary data.</text>
</comment>
<feature type="non-terminal residue" evidence="1">
    <location>
        <position position="1"/>
    </location>
</feature>
<proteinExistence type="predicted"/>
<accession>A0A699KZY1</accession>